<evidence type="ECO:0000313" key="1">
    <source>
        <dbReference type="EMBL" id="PRZ44162.1"/>
    </source>
</evidence>
<dbReference type="Proteomes" id="UP000237752">
    <property type="component" value="Unassembled WGS sequence"/>
</dbReference>
<gene>
    <name evidence="1" type="ORF">CLV47_101287</name>
</gene>
<evidence type="ECO:0008006" key="3">
    <source>
        <dbReference type="Google" id="ProtNLM"/>
    </source>
</evidence>
<dbReference type="EMBL" id="PVUE01000001">
    <property type="protein sequence ID" value="PRZ44162.1"/>
    <property type="molecule type" value="Genomic_DNA"/>
</dbReference>
<name>A0A2T1A6C4_9ACTN</name>
<sequence>MIALVNSYPLPMRPSAAAPDRSAVWEWLAPLQADGTVKYFYPKLGRGAVALFEVDSAETLQGYLTQWAEFVPCTFDVTVLVDPGYQKRLVGADD</sequence>
<protein>
    <recommendedName>
        <fullName evidence="3">Muconolactone delta-isomerase</fullName>
    </recommendedName>
</protein>
<proteinExistence type="predicted"/>
<organism evidence="1 2">
    <name type="scientific">Antricoccus suffuscus</name>
    <dbReference type="NCBI Taxonomy" id="1629062"/>
    <lineage>
        <taxon>Bacteria</taxon>
        <taxon>Bacillati</taxon>
        <taxon>Actinomycetota</taxon>
        <taxon>Actinomycetes</taxon>
        <taxon>Geodermatophilales</taxon>
        <taxon>Antricoccaceae</taxon>
        <taxon>Antricoccus</taxon>
    </lineage>
</organism>
<evidence type="ECO:0000313" key="2">
    <source>
        <dbReference type="Proteomes" id="UP000237752"/>
    </source>
</evidence>
<reference evidence="1 2" key="1">
    <citation type="submission" date="2018-03" db="EMBL/GenBank/DDBJ databases">
        <title>Genomic Encyclopedia of Archaeal and Bacterial Type Strains, Phase II (KMG-II): from individual species to whole genera.</title>
        <authorList>
            <person name="Goeker M."/>
        </authorList>
    </citation>
    <scope>NUCLEOTIDE SEQUENCE [LARGE SCALE GENOMIC DNA]</scope>
    <source>
        <strain evidence="1 2">DSM 100065</strain>
    </source>
</reference>
<dbReference type="AlphaFoldDB" id="A0A2T1A6C4"/>
<comment type="caution">
    <text evidence="1">The sequence shown here is derived from an EMBL/GenBank/DDBJ whole genome shotgun (WGS) entry which is preliminary data.</text>
</comment>
<accession>A0A2T1A6C4</accession>
<keyword evidence="2" id="KW-1185">Reference proteome</keyword>